<dbReference type="GO" id="GO:0006355">
    <property type="term" value="P:regulation of DNA-templated transcription"/>
    <property type="evidence" value="ECO:0007669"/>
    <property type="project" value="InterPro"/>
</dbReference>
<evidence type="ECO:0000313" key="11">
    <source>
        <dbReference type="EMBL" id="QGM97740.1"/>
    </source>
</evidence>
<dbReference type="Pfam" id="PF25601">
    <property type="entry name" value="AAA_lid_14"/>
    <property type="match status" value="1"/>
</dbReference>
<dbReference type="InterPro" id="IPR009057">
    <property type="entry name" value="Homeodomain-like_sf"/>
</dbReference>
<proteinExistence type="predicted"/>
<dbReference type="PROSITE" id="PS00676">
    <property type="entry name" value="SIGMA54_INTERACT_2"/>
    <property type="match status" value="1"/>
</dbReference>
<evidence type="ECO:0000256" key="6">
    <source>
        <dbReference type="ARBA" id="ARBA00023159"/>
    </source>
</evidence>
<dbReference type="PANTHER" id="PTHR32071">
    <property type="entry name" value="TRANSCRIPTIONAL REGULATORY PROTEIN"/>
    <property type="match status" value="1"/>
</dbReference>
<dbReference type="SUPFAM" id="SSF46689">
    <property type="entry name" value="Homeodomain-like"/>
    <property type="match status" value="1"/>
</dbReference>
<dbReference type="GO" id="GO:0000160">
    <property type="term" value="P:phosphorelay signal transduction system"/>
    <property type="evidence" value="ECO:0007669"/>
    <property type="project" value="UniProtKB-KW"/>
</dbReference>
<dbReference type="InterPro" id="IPR058031">
    <property type="entry name" value="AAA_lid_NorR"/>
</dbReference>
<dbReference type="Gene3D" id="3.40.50.300">
    <property type="entry name" value="P-loop containing nucleotide triphosphate hydrolases"/>
    <property type="match status" value="1"/>
</dbReference>
<feature type="domain" description="Response regulatory" evidence="10">
    <location>
        <begin position="5"/>
        <end position="119"/>
    </location>
</feature>
<dbReference type="RefSeq" id="WP_016917797.1">
    <property type="nucleotide sequence ID" value="NZ_CP044331.1"/>
</dbReference>
<dbReference type="CDD" id="cd00009">
    <property type="entry name" value="AAA"/>
    <property type="match status" value="1"/>
</dbReference>
<keyword evidence="2" id="KW-0067">ATP-binding</keyword>
<dbReference type="Pfam" id="PF00158">
    <property type="entry name" value="Sigma54_activat"/>
    <property type="match status" value="1"/>
</dbReference>
<keyword evidence="6" id="KW-0010">Activator</keyword>
<dbReference type="InterPro" id="IPR025943">
    <property type="entry name" value="Sigma_54_int_dom_ATP-bd_2"/>
</dbReference>
<evidence type="ECO:0000259" key="9">
    <source>
        <dbReference type="PROSITE" id="PS50045"/>
    </source>
</evidence>
<dbReference type="Pfam" id="PF02954">
    <property type="entry name" value="HTH_8"/>
    <property type="match status" value="1"/>
</dbReference>
<dbReference type="PANTHER" id="PTHR32071:SF100">
    <property type="entry name" value="RESPONSE REGULATOR PROTEIN PILR"/>
    <property type="match status" value="1"/>
</dbReference>
<dbReference type="SUPFAM" id="SSF52172">
    <property type="entry name" value="CheY-like"/>
    <property type="match status" value="1"/>
</dbReference>
<dbReference type="Proteomes" id="UP000422569">
    <property type="component" value="Chromosome"/>
</dbReference>
<dbReference type="InterPro" id="IPR011006">
    <property type="entry name" value="CheY-like_superfamily"/>
</dbReference>
<sequence>MTGETILIVDDEAAFLRLAGGFLTRQGYRVVTAQDAASARKAYDAERPDLVLLDLVMPPERTPEAGLSALPHFEKSVVIVMTAHSDHELALRAVGLGAWDFLAKPVEPELLKFSVARALAKRSLERDLAQLRAQDDAEYGLVGSGPAMTRLKEMIRRIGAAELPTMILGPTGSGKELVAKALHKASARRDRPLVSIHCGAIPAELIESELFGHLKGSFTGAHADRAGLVAAANGGTLFLDEVGETPAPMQVKLLRFLQEGSYTPVGARDMRRADVRVICATHRDLEAMIAAGSFREDLYYRLRGVIIRTPALDERREDIPLLAAHLLGAAARKRRLKLSHEALVWLAAQSWPGNVRELRATIECAAALADPATASISVDDLAFARDGGASPIPAVDALEEFLPEATERLERRMIGAALAATDNNHSAAARRLGLSRVGLLKMMTRLGLR</sequence>
<keyword evidence="7" id="KW-0804">Transcription</keyword>
<dbReference type="PROSITE" id="PS50110">
    <property type="entry name" value="RESPONSE_REGULATORY"/>
    <property type="match status" value="1"/>
</dbReference>
<dbReference type="Gene3D" id="1.10.8.60">
    <property type="match status" value="1"/>
</dbReference>
<dbReference type="GO" id="GO:0005524">
    <property type="term" value="F:ATP binding"/>
    <property type="evidence" value="ECO:0007669"/>
    <property type="project" value="UniProtKB-KW"/>
</dbReference>
<dbReference type="GO" id="GO:0043565">
    <property type="term" value="F:sequence-specific DNA binding"/>
    <property type="evidence" value="ECO:0007669"/>
    <property type="project" value="InterPro"/>
</dbReference>
<dbReference type="InterPro" id="IPR003593">
    <property type="entry name" value="AAA+_ATPase"/>
</dbReference>
<protein>
    <submittedName>
        <fullName evidence="11">Sigma-54-dependent Fis family transcriptional regulator</fullName>
    </submittedName>
</protein>
<dbReference type="Gene3D" id="1.10.10.60">
    <property type="entry name" value="Homeodomain-like"/>
    <property type="match status" value="1"/>
</dbReference>
<dbReference type="KEGG" id="mpar:F7D14_09835"/>
<dbReference type="Pfam" id="PF00072">
    <property type="entry name" value="Response_reg"/>
    <property type="match status" value="1"/>
</dbReference>
<keyword evidence="8" id="KW-0597">Phosphoprotein</keyword>
<evidence type="ECO:0000256" key="5">
    <source>
        <dbReference type="ARBA" id="ARBA00023125"/>
    </source>
</evidence>
<evidence type="ECO:0000256" key="7">
    <source>
        <dbReference type="ARBA" id="ARBA00023163"/>
    </source>
</evidence>
<feature type="modified residue" description="4-aspartylphosphate" evidence="8">
    <location>
        <position position="54"/>
    </location>
</feature>
<dbReference type="PRINTS" id="PR01590">
    <property type="entry name" value="HTHFIS"/>
</dbReference>
<dbReference type="SMART" id="SM00382">
    <property type="entry name" value="AAA"/>
    <property type="match status" value="1"/>
</dbReference>
<keyword evidence="3" id="KW-0902">Two-component regulatory system</keyword>
<evidence type="ECO:0000256" key="2">
    <source>
        <dbReference type="ARBA" id="ARBA00022840"/>
    </source>
</evidence>
<dbReference type="AlphaFoldDB" id="A0A6B8MAQ9"/>
<keyword evidence="1" id="KW-0547">Nucleotide-binding</keyword>
<accession>A0A6B8MAQ9</accession>
<evidence type="ECO:0000313" key="12">
    <source>
        <dbReference type="Proteomes" id="UP000422569"/>
    </source>
</evidence>
<evidence type="ECO:0000256" key="8">
    <source>
        <dbReference type="PROSITE-ProRule" id="PRU00169"/>
    </source>
</evidence>
<dbReference type="SMART" id="SM00448">
    <property type="entry name" value="REC"/>
    <property type="match status" value="1"/>
</dbReference>
<evidence type="ECO:0000256" key="4">
    <source>
        <dbReference type="ARBA" id="ARBA00023015"/>
    </source>
</evidence>
<keyword evidence="12" id="KW-1185">Reference proteome</keyword>
<dbReference type="PROSITE" id="PS50045">
    <property type="entry name" value="SIGMA54_INTERACT_4"/>
    <property type="match status" value="1"/>
</dbReference>
<name>A0A6B8MAQ9_9HYPH</name>
<organism evidence="11 12">
    <name type="scientific">Methylocystis parvus</name>
    <dbReference type="NCBI Taxonomy" id="134"/>
    <lineage>
        <taxon>Bacteria</taxon>
        <taxon>Pseudomonadati</taxon>
        <taxon>Pseudomonadota</taxon>
        <taxon>Alphaproteobacteria</taxon>
        <taxon>Hyphomicrobiales</taxon>
        <taxon>Methylocystaceae</taxon>
        <taxon>Methylocystis</taxon>
    </lineage>
</organism>
<gene>
    <name evidence="11" type="ORF">F7D14_09835</name>
</gene>
<dbReference type="InterPro" id="IPR025944">
    <property type="entry name" value="Sigma_54_int_dom_CS"/>
</dbReference>
<dbReference type="InterPro" id="IPR001789">
    <property type="entry name" value="Sig_transdc_resp-reg_receiver"/>
</dbReference>
<feature type="domain" description="Sigma-54 factor interaction" evidence="9">
    <location>
        <begin position="141"/>
        <end position="367"/>
    </location>
</feature>
<dbReference type="FunFam" id="3.40.50.300:FF:000006">
    <property type="entry name" value="DNA-binding transcriptional regulator NtrC"/>
    <property type="match status" value="1"/>
</dbReference>
<dbReference type="Gene3D" id="3.40.50.2300">
    <property type="match status" value="1"/>
</dbReference>
<dbReference type="InterPro" id="IPR027417">
    <property type="entry name" value="P-loop_NTPase"/>
</dbReference>
<evidence type="ECO:0000256" key="1">
    <source>
        <dbReference type="ARBA" id="ARBA00022741"/>
    </source>
</evidence>
<dbReference type="PROSITE" id="PS00688">
    <property type="entry name" value="SIGMA54_INTERACT_3"/>
    <property type="match status" value="1"/>
</dbReference>
<evidence type="ECO:0000256" key="3">
    <source>
        <dbReference type="ARBA" id="ARBA00023012"/>
    </source>
</evidence>
<evidence type="ECO:0000259" key="10">
    <source>
        <dbReference type="PROSITE" id="PS50110"/>
    </source>
</evidence>
<keyword evidence="4" id="KW-0805">Transcription regulation</keyword>
<dbReference type="SUPFAM" id="SSF52540">
    <property type="entry name" value="P-loop containing nucleoside triphosphate hydrolases"/>
    <property type="match status" value="1"/>
</dbReference>
<dbReference type="EMBL" id="CP044331">
    <property type="protein sequence ID" value="QGM97740.1"/>
    <property type="molecule type" value="Genomic_DNA"/>
</dbReference>
<keyword evidence="5" id="KW-0238">DNA-binding</keyword>
<dbReference type="InterPro" id="IPR002197">
    <property type="entry name" value="HTH_Fis"/>
</dbReference>
<reference evidence="11 12" key="1">
    <citation type="submission" date="2019-09" db="EMBL/GenBank/DDBJ databases">
        <title>Isolation and complete genome sequencing of Methylocystis species.</title>
        <authorList>
            <person name="Rumah B.L."/>
            <person name="Stead C.E."/>
            <person name="Stevens B.C."/>
            <person name="Minton N.P."/>
            <person name="Grosse-Honebrink A."/>
            <person name="Zhang Y."/>
        </authorList>
    </citation>
    <scope>NUCLEOTIDE SEQUENCE [LARGE SCALE GENOMIC DNA]</scope>
    <source>
        <strain evidence="11 12">BRCS2</strain>
    </source>
</reference>
<dbReference type="InterPro" id="IPR002078">
    <property type="entry name" value="Sigma_54_int"/>
</dbReference>